<name>A0A5C5UXD1_9BACT</name>
<dbReference type="AlphaFoldDB" id="A0A5C5UXD1"/>
<protein>
    <submittedName>
        <fullName evidence="1">Uncharacterized protein</fullName>
    </submittedName>
</protein>
<evidence type="ECO:0000313" key="1">
    <source>
        <dbReference type="EMBL" id="TWT30996.1"/>
    </source>
</evidence>
<reference evidence="1 2" key="1">
    <citation type="submission" date="2019-02" db="EMBL/GenBank/DDBJ databases">
        <title>Deep-cultivation of Planctomycetes and their phenomic and genomic characterization uncovers novel biology.</title>
        <authorList>
            <person name="Wiegand S."/>
            <person name="Jogler M."/>
            <person name="Boedeker C."/>
            <person name="Pinto D."/>
            <person name="Vollmers J."/>
            <person name="Rivas-Marin E."/>
            <person name="Kohn T."/>
            <person name="Peeters S.H."/>
            <person name="Heuer A."/>
            <person name="Rast P."/>
            <person name="Oberbeckmann S."/>
            <person name="Bunk B."/>
            <person name="Jeske O."/>
            <person name="Meyerdierks A."/>
            <person name="Storesund J.E."/>
            <person name="Kallscheuer N."/>
            <person name="Luecker S."/>
            <person name="Lage O.M."/>
            <person name="Pohl T."/>
            <person name="Merkel B.J."/>
            <person name="Hornburger P."/>
            <person name="Mueller R.-W."/>
            <person name="Bruemmer F."/>
            <person name="Labrenz M."/>
            <person name="Spormann A.M."/>
            <person name="Op Den Camp H."/>
            <person name="Overmann J."/>
            <person name="Amann R."/>
            <person name="Jetten M.S.M."/>
            <person name="Mascher T."/>
            <person name="Medema M.H."/>
            <person name="Devos D.P."/>
            <person name="Kaster A.-K."/>
            <person name="Ovreas L."/>
            <person name="Rohde M."/>
            <person name="Galperin M.Y."/>
            <person name="Jogler C."/>
        </authorList>
    </citation>
    <scope>NUCLEOTIDE SEQUENCE [LARGE SCALE GENOMIC DNA]</scope>
    <source>
        <strain evidence="1 2">KOR34</strain>
    </source>
</reference>
<comment type="caution">
    <text evidence="1">The sequence shown here is derived from an EMBL/GenBank/DDBJ whole genome shotgun (WGS) entry which is preliminary data.</text>
</comment>
<dbReference type="RefSeq" id="WP_146568138.1">
    <property type="nucleotide sequence ID" value="NZ_SIHJ01000004.1"/>
</dbReference>
<evidence type="ECO:0000313" key="2">
    <source>
        <dbReference type="Proteomes" id="UP000316714"/>
    </source>
</evidence>
<accession>A0A5C5UXD1</accession>
<sequence>MQDVIEHPSGLVLSVKTFRPLLIFPWTSAVWRQSPFRTAIATVAYRNKAAAQSGHDDLTCQLRNLQVAPDMSNLFSAVEEYAQQHLDGAVKSYRLYAGHEVEGRVEVRREESKED</sequence>
<dbReference type="EMBL" id="SIHJ01000004">
    <property type="protein sequence ID" value="TWT30996.1"/>
    <property type="molecule type" value="Genomic_DNA"/>
</dbReference>
<gene>
    <name evidence="1" type="ORF">KOR34_43690</name>
</gene>
<dbReference type="Proteomes" id="UP000316714">
    <property type="component" value="Unassembled WGS sequence"/>
</dbReference>
<keyword evidence="2" id="KW-1185">Reference proteome</keyword>
<organism evidence="1 2">
    <name type="scientific">Posidoniimonas corsicana</name>
    <dbReference type="NCBI Taxonomy" id="1938618"/>
    <lineage>
        <taxon>Bacteria</taxon>
        <taxon>Pseudomonadati</taxon>
        <taxon>Planctomycetota</taxon>
        <taxon>Planctomycetia</taxon>
        <taxon>Pirellulales</taxon>
        <taxon>Lacipirellulaceae</taxon>
        <taxon>Posidoniimonas</taxon>
    </lineage>
</organism>
<proteinExistence type="predicted"/>